<keyword evidence="10" id="KW-1185">Reference proteome</keyword>
<name>A0A8J8MRY2_9RHOB</name>
<proteinExistence type="inferred from homology"/>
<keyword evidence="1 6" id="KW-0645">Protease</keyword>
<dbReference type="PANTHER" id="PTHR22726:SF1">
    <property type="entry name" value="METALLOENDOPEPTIDASE OMA1, MITOCHONDRIAL"/>
    <property type="match status" value="1"/>
</dbReference>
<feature type="signal peptide" evidence="7">
    <location>
        <begin position="1"/>
        <end position="23"/>
    </location>
</feature>
<feature type="domain" description="Peptidase M48" evidence="8">
    <location>
        <begin position="74"/>
        <end position="229"/>
    </location>
</feature>
<dbReference type="CDD" id="cd07324">
    <property type="entry name" value="M48C_Oma1-like"/>
    <property type="match status" value="1"/>
</dbReference>
<evidence type="ECO:0000256" key="4">
    <source>
        <dbReference type="ARBA" id="ARBA00022833"/>
    </source>
</evidence>
<keyword evidence="4 6" id="KW-0862">Zinc</keyword>
<dbReference type="PANTHER" id="PTHR22726">
    <property type="entry name" value="METALLOENDOPEPTIDASE OMA1"/>
    <property type="match status" value="1"/>
</dbReference>
<feature type="chain" id="PRO_5035235794" evidence="7">
    <location>
        <begin position="24"/>
        <end position="237"/>
    </location>
</feature>
<evidence type="ECO:0000313" key="9">
    <source>
        <dbReference type="EMBL" id="QUS35198.1"/>
    </source>
</evidence>
<dbReference type="GO" id="GO:0051603">
    <property type="term" value="P:proteolysis involved in protein catabolic process"/>
    <property type="evidence" value="ECO:0007669"/>
    <property type="project" value="TreeGrafter"/>
</dbReference>
<comment type="cofactor">
    <cofactor evidence="6">
        <name>Zn(2+)</name>
        <dbReference type="ChEBI" id="CHEBI:29105"/>
    </cofactor>
    <text evidence="6">Binds 1 zinc ion per subunit.</text>
</comment>
<organism evidence="9 10">
    <name type="scientific">Falsirhodobacter algicola</name>
    <dbReference type="NCBI Taxonomy" id="2692330"/>
    <lineage>
        <taxon>Bacteria</taxon>
        <taxon>Pseudomonadati</taxon>
        <taxon>Pseudomonadota</taxon>
        <taxon>Alphaproteobacteria</taxon>
        <taxon>Rhodobacterales</taxon>
        <taxon>Paracoccaceae</taxon>
        <taxon>Falsirhodobacter</taxon>
    </lineage>
</organism>
<dbReference type="Pfam" id="PF01435">
    <property type="entry name" value="Peptidase_M48"/>
    <property type="match status" value="1"/>
</dbReference>
<evidence type="ECO:0000256" key="3">
    <source>
        <dbReference type="ARBA" id="ARBA00022801"/>
    </source>
</evidence>
<keyword evidence="2" id="KW-0479">Metal-binding</keyword>
<gene>
    <name evidence="9" type="ORF">GR316_02255</name>
</gene>
<evidence type="ECO:0000313" key="10">
    <source>
        <dbReference type="Proteomes" id="UP000679284"/>
    </source>
</evidence>
<dbReference type="Proteomes" id="UP000679284">
    <property type="component" value="Chromosome"/>
</dbReference>
<evidence type="ECO:0000256" key="2">
    <source>
        <dbReference type="ARBA" id="ARBA00022723"/>
    </source>
</evidence>
<dbReference type="PROSITE" id="PS51257">
    <property type="entry name" value="PROKAR_LIPOPROTEIN"/>
    <property type="match status" value="1"/>
</dbReference>
<keyword evidence="3 6" id="KW-0378">Hydrolase</keyword>
<dbReference type="EMBL" id="CP047289">
    <property type="protein sequence ID" value="QUS35198.1"/>
    <property type="molecule type" value="Genomic_DNA"/>
</dbReference>
<comment type="similarity">
    <text evidence="6">Belongs to the peptidase M48 family.</text>
</comment>
<sequence length="237" mass="24547">MRKTGIALLILMAAGCAPLPDTAGTPMPALPMPAAGPALSPAAARAAFNTARARVEPVAESLCRQRTQGVNCDFQISIDDSQGNVANAYQSRDASGRPVIRFTTALVNDARNTDELAFVLGHEAAHHILGHIDRQTQTATAGALLGGIVASLGGFDPDTLTDVGAGLGGRVYSKSHELEADRLGTRIAIAAGYDPVKGIGFFQRLPDPGDRFLGTHPANGDRIAAVRAEAAQGGRGF</sequence>
<protein>
    <submittedName>
        <fullName evidence="9">M48 family metalloprotease</fullName>
    </submittedName>
</protein>
<evidence type="ECO:0000256" key="6">
    <source>
        <dbReference type="RuleBase" id="RU003983"/>
    </source>
</evidence>
<dbReference type="AlphaFoldDB" id="A0A8J8MRY2"/>
<keyword evidence="7" id="KW-0732">Signal</keyword>
<dbReference type="RefSeq" id="WP_211784444.1">
    <property type="nucleotide sequence ID" value="NZ_CP047289.1"/>
</dbReference>
<evidence type="ECO:0000259" key="8">
    <source>
        <dbReference type="Pfam" id="PF01435"/>
    </source>
</evidence>
<evidence type="ECO:0000256" key="7">
    <source>
        <dbReference type="SAM" id="SignalP"/>
    </source>
</evidence>
<keyword evidence="5 6" id="KW-0482">Metalloprotease</keyword>
<dbReference type="GO" id="GO:0046872">
    <property type="term" value="F:metal ion binding"/>
    <property type="evidence" value="ECO:0007669"/>
    <property type="project" value="UniProtKB-KW"/>
</dbReference>
<evidence type="ECO:0000256" key="5">
    <source>
        <dbReference type="ARBA" id="ARBA00023049"/>
    </source>
</evidence>
<dbReference type="InterPro" id="IPR051156">
    <property type="entry name" value="Mito/Outer_Membr_Metalloprot"/>
</dbReference>
<accession>A0A8J8MRY2</accession>
<evidence type="ECO:0000256" key="1">
    <source>
        <dbReference type="ARBA" id="ARBA00022670"/>
    </source>
</evidence>
<reference evidence="9" key="1">
    <citation type="submission" date="2020-01" db="EMBL/GenBank/DDBJ databases">
        <authorList>
            <person name="Yang Y."/>
            <person name="Kwon Y.M."/>
        </authorList>
    </citation>
    <scope>NUCLEOTIDE SEQUENCE</scope>
    <source>
        <strain evidence="9">PG104</strain>
    </source>
</reference>
<dbReference type="GO" id="GO:0016020">
    <property type="term" value="C:membrane"/>
    <property type="evidence" value="ECO:0007669"/>
    <property type="project" value="TreeGrafter"/>
</dbReference>
<dbReference type="GO" id="GO:0004222">
    <property type="term" value="F:metalloendopeptidase activity"/>
    <property type="evidence" value="ECO:0007669"/>
    <property type="project" value="InterPro"/>
</dbReference>
<dbReference type="Gene3D" id="3.30.2010.10">
    <property type="entry name" value="Metalloproteases ('zincins'), catalytic domain"/>
    <property type="match status" value="1"/>
</dbReference>
<dbReference type="InterPro" id="IPR001915">
    <property type="entry name" value="Peptidase_M48"/>
</dbReference>
<dbReference type="KEGG" id="fap:GR316_02255"/>